<dbReference type="SMART" id="SM00448">
    <property type="entry name" value="REC"/>
    <property type="match status" value="1"/>
</dbReference>
<keyword evidence="6" id="KW-0804">Transcription</keyword>
<gene>
    <name evidence="12" type="ORF">BXT84_04335</name>
</gene>
<dbReference type="SUPFAM" id="SSF52172">
    <property type="entry name" value="CheY-like"/>
    <property type="match status" value="1"/>
</dbReference>
<feature type="domain" description="OmpR/PhoB-type" evidence="11">
    <location>
        <begin position="126"/>
        <end position="223"/>
    </location>
</feature>
<evidence type="ECO:0000313" key="13">
    <source>
        <dbReference type="Proteomes" id="UP000325292"/>
    </source>
</evidence>
<keyword evidence="5 9" id="KW-0238">DNA-binding</keyword>
<evidence type="ECO:0000256" key="9">
    <source>
        <dbReference type="PROSITE-ProRule" id="PRU01091"/>
    </source>
</evidence>
<keyword evidence="13" id="KW-1185">Reference proteome</keyword>
<dbReference type="Pfam" id="PF00486">
    <property type="entry name" value="Trans_reg_C"/>
    <property type="match status" value="1"/>
</dbReference>
<dbReference type="Gene3D" id="3.40.50.2300">
    <property type="match status" value="1"/>
</dbReference>
<dbReference type="InterPro" id="IPR036388">
    <property type="entry name" value="WH-like_DNA-bd_sf"/>
</dbReference>
<accession>A0ABN5GXZ6</accession>
<evidence type="ECO:0000256" key="1">
    <source>
        <dbReference type="ARBA" id="ARBA00018672"/>
    </source>
</evidence>
<dbReference type="Proteomes" id="UP000325292">
    <property type="component" value="Chromosome"/>
</dbReference>
<evidence type="ECO:0000256" key="7">
    <source>
        <dbReference type="ARBA" id="ARBA00024867"/>
    </source>
</evidence>
<comment type="function">
    <text evidence="7">May play the central regulatory role in sporulation. It may be an element of the effector pathway responsible for the activation of sporulation genes in response to nutritional stress. Spo0A may act in concert with spo0H (a sigma factor) to control the expression of some genes that are critical to the sporulation process.</text>
</comment>
<name>A0ABN5GXZ6_9FIRM</name>
<evidence type="ECO:0000259" key="10">
    <source>
        <dbReference type="PROSITE" id="PS50110"/>
    </source>
</evidence>
<feature type="domain" description="Response regulatory" evidence="10">
    <location>
        <begin position="5"/>
        <end position="118"/>
    </location>
</feature>
<keyword evidence="3" id="KW-0902">Two-component regulatory system</keyword>
<dbReference type="InterPro" id="IPR001867">
    <property type="entry name" value="OmpR/PhoB-type_DNA-bd"/>
</dbReference>
<evidence type="ECO:0000256" key="3">
    <source>
        <dbReference type="ARBA" id="ARBA00023012"/>
    </source>
</evidence>
<organism evidence="12 13">
    <name type="scientific">Sulfobacillus thermotolerans</name>
    <dbReference type="NCBI Taxonomy" id="338644"/>
    <lineage>
        <taxon>Bacteria</taxon>
        <taxon>Bacillati</taxon>
        <taxon>Bacillota</taxon>
        <taxon>Clostridia</taxon>
        <taxon>Eubacteriales</taxon>
        <taxon>Clostridiales Family XVII. Incertae Sedis</taxon>
        <taxon>Sulfobacillus</taxon>
    </lineage>
</organism>
<dbReference type="Pfam" id="PF00072">
    <property type="entry name" value="Response_reg"/>
    <property type="match status" value="1"/>
</dbReference>
<evidence type="ECO:0000256" key="6">
    <source>
        <dbReference type="ARBA" id="ARBA00023163"/>
    </source>
</evidence>
<reference evidence="12 13" key="1">
    <citation type="journal article" date="2019" name="Sci. Rep.">
        <title>Sulfobacillus thermotolerans: new insights into resistance and metabolic capacities of acidophilic chemolithotrophs.</title>
        <authorList>
            <person name="Panyushkina A.E."/>
            <person name="Babenko V.V."/>
            <person name="Nikitina A.S."/>
            <person name="Selezneva O.V."/>
            <person name="Tsaplina I.A."/>
            <person name="Letarova M.A."/>
            <person name="Kostryukova E.S."/>
            <person name="Letarov A.V."/>
        </authorList>
    </citation>
    <scope>NUCLEOTIDE SEQUENCE [LARGE SCALE GENOMIC DNA]</scope>
    <source>
        <strain evidence="12 13">Kr1</strain>
    </source>
</reference>
<dbReference type="PROSITE" id="PS50110">
    <property type="entry name" value="RESPONSE_REGULATORY"/>
    <property type="match status" value="1"/>
</dbReference>
<dbReference type="PANTHER" id="PTHR48111:SF1">
    <property type="entry name" value="TWO-COMPONENT RESPONSE REGULATOR ORR33"/>
    <property type="match status" value="1"/>
</dbReference>
<dbReference type="InterPro" id="IPR011006">
    <property type="entry name" value="CheY-like_superfamily"/>
</dbReference>
<keyword evidence="2 8" id="KW-0597">Phosphoprotein</keyword>
<evidence type="ECO:0000256" key="8">
    <source>
        <dbReference type="PROSITE-ProRule" id="PRU00169"/>
    </source>
</evidence>
<proteinExistence type="predicted"/>
<evidence type="ECO:0000259" key="11">
    <source>
        <dbReference type="PROSITE" id="PS51755"/>
    </source>
</evidence>
<dbReference type="InterPro" id="IPR001789">
    <property type="entry name" value="Sig_transdc_resp-reg_receiver"/>
</dbReference>
<dbReference type="EMBL" id="CP019454">
    <property type="protein sequence ID" value="AUW93275.1"/>
    <property type="molecule type" value="Genomic_DNA"/>
</dbReference>
<dbReference type="GO" id="GO:0003677">
    <property type="term" value="F:DNA binding"/>
    <property type="evidence" value="ECO:0007669"/>
    <property type="project" value="UniProtKB-KW"/>
</dbReference>
<dbReference type="CDD" id="cd00383">
    <property type="entry name" value="trans_reg_C"/>
    <property type="match status" value="1"/>
</dbReference>
<dbReference type="Gene3D" id="6.10.250.690">
    <property type="match status" value="1"/>
</dbReference>
<dbReference type="PROSITE" id="PS51755">
    <property type="entry name" value="OMPR_PHOB"/>
    <property type="match status" value="1"/>
</dbReference>
<keyword evidence="4" id="KW-0805">Transcription regulation</keyword>
<protein>
    <recommendedName>
        <fullName evidence="1">Stage 0 sporulation protein A homolog</fullName>
    </recommendedName>
</protein>
<dbReference type="CDD" id="cd17574">
    <property type="entry name" value="REC_OmpR"/>
    <property type="match status" value="1"/>
</dbReference>
<dbReference type="PANTHER" id="PTHR48111">
    <property type="entry name" value="REGULATOR OF RPOS"/>
    <property type="match status" value="1"/>
</dbReference>
<evidence type="ECO:0000313" key="12">
    <source>
        <dbReference type="EMBL" id="AUW93275.1"/>
    </source>
</evidence>
<dbReference type="Gene3D" id="1.10.10.10">
    <property type="entry name" value="Winged helix-like DNA-binding domain superfamily/Winged helix DNA-binding domain"/>
    <property type="match status" value="1"/>
</dbReference>
<dbReference type="InterPro" id="IPR039420">
    <property type="entry name" value="WalR-like"/>
</dbReference>
<dbReference type="RefSeq" id="WP_103374414.1">
    <property type="nucleotide sequence ID" value="NZ_CP133983.1"/>
</dbReference>
<dbReference type="SMART" id="SM00862">
    <property type="entry name" value="Trans_reg_C"/>
    <property type="match status" value="1"/>
</dbReference>
<evidence type="ECO:0000256" key="2">
    <source>
        <dbReference type="ARBA" id="ARBA00022553"/>
    </source>
</evidence>
<sequence length="223" mass="25224">MDSFRVLVVDDEEVIRDVLKIGLSHRGFEVLTCEDSQTAMEAIGGFQPHAAIIDVMMPGEDGFQLSRRLRQNPDLFILMLTARDAVSDRIQGLEGGADDYVIKPFDFDELVARLRAGLRRVRHDDHAAIQFGDLMMDDAAHKVSLQNTAITLTAKEYELLRYLLLNPGIVLSKVQILQHVWGYDYPGDDNLVEVHISSLRDKLQDRSRQLIQTVRGFGYRLGS</sequence>
<feature type="modified residue" description="4-aspartylphosphate" evidence="8">
    <location>
        <position position="54"/>
    </location>
</feature>
<evidence type="ECO:0000256" key="5">
    <source>
        <dbReference type="ARBA" id="ARBA00023125"/>
    </source>
</evidence>
<feature type="DNA-binding region" description="OmpR/PhoB-type" evidence="9">
    <location>
        <begin position="126"/>
        <end position="223"/>
    </location>
</feature>
<evidence type="ECO:0000256" key="4">
    <source>
        <dbReference type="ARBA" id="ARBA00023015"/>
    </source>
</evidence>